<keyword evidence="3" id="KW-0378">Hydrolase</keyword>
<organism evidence="5 6">
    <name type="scientific">Collybiopsis confluens</name>
    <dbReference type="NCBI Taxonomy" id="2823264"/>
    <lineage>
        <taxon>Eukaryota</taxon>
        <taxon>Fungi</taxon>
        <taxon>Dikarya</taxon>
        <taxon>Basidiomycota</taxon>
        <taxon>Agaricomycotina</taxon>
        <taxon>Agaricomycetes</taxon>
        <taxon>Agaricomycetidae</taxon>
        <taxon>Agaricales</taxon>
        <taxon>Marasmiineae</taxon>
        <taxon>Omphalotaceae</taxon>
        <taxon>Collybiopsis</taxon>
    </lineage>
</organism>
<feature type="domain" description="Ubiquitin-like protease family profile" evidence="4">
    <location>
        <begin position="207"/>
        <end position="401"/>
    </location>
</feature>
<dbReference type="Pfam" id="PF02902">
    <property type="entry name" value="Peptidase_C48"/>
    <property type="match status" value="1"/>
</dbReference>
<evidence type="ECO:0000256" key="1">
    <source>
        <dbReference type="ARBA" id="ARBA00005234"/>
    </source>
</evidence>
<dbReference type="InterPro" id="IPR038765">
    <property type="entry name" value="Papain-like_cys_pep_sf"/>
</dbReference>
<dbReference type="GO" id="GO:0006508">
    <property type="term" value="P:proteolysis"/>
    <property type="evidence" value="ECO:0007669"/>
    <property type="project" value="UniProtKB-KW"/>
</dbReference>
<dbReference type="GO" id="GO:0008234">
    <property type="term" value="F:cysteine-type peptidase activity"/>
    <property type="evidence" value="ECO:0007669"/>
    <property type="project" value="InterPro"/>
</dbReference>
<accession>A0A8H5D2E8</accession>
<sequence>MLGRVPTISFLFTLRQHAADCPSEVPFPTKHACSTVEFPLFGNVRSCYVHHLVELSNVIRSCQAYLPSLSISGSLIMVNVSQYNALLDQHFGALFSNKLDGRLYTHFEVQIKRLSELSRLVSAVPGIQKRFIACSRRHKHNLSFENKALVAFGNIRLLGDCIAVKQISMENFYSRVLDNYPERTEGMLRSLMCEAQSSPYHNWDKLLHVKFSNFSTLGVARWLDNEIINYFIDKWCHAGTTLGLNTFFACKHLFQKVDCLNAKSGTLTLEDQTQVLRWCQTAMRKLHLDPSWDAVFIPIHENASHWYSALIDFSHKRIKIYDSIRDVRVVNCPKPLPLRKNTNLMLVLMWLTEVLGHMRGDPVRLSNNPATDWTFDSHSEVHFQPNAYDCGVHILWHLKHILEFRQIRKWHGPLWDRFSFSDNMVGKCLSRLKLLSALPNPARYPRRLLIALKAASQAKHRRRSRKSKVPNTLAAGFLVESSGYMDVEEGSQFGGDSVEDKLLNEPGSLVEVDEVDEPENKEADDVLFEQILDDILRKVRGAEDDKSGNFVYLPDPGITALKERDGAQPGVYCPMNHSLVEDDIPSICVWNPTAGKVFGYQLDAHERWKKTLSGNGEPFTSHLEWEMARWAVNEKVSQKSFDRLLQIPQLKEKLGLNITVQSVLKKVDEIPDRRGPWSTKQLCFKDRPEEYFIVCHRNPISVIKALWGNPDFVKDLVYKPVKMFQAGAAQLEENRIYNEMWTAGFWNAAQCLIPVGGTVAPVIIASDKTQLTQFSGSKNAYPVYLTIGNIPKALRHRPGSRACTLIAYLFADKLDKVGLTDTTLKLRNYELLHRSMSVVLEPLKAAGDPSGPGIPMVSGDGAVRIVYPLLATYIANYPEQCLVTCTKYGTCPICQCSAQQLDLTKPGLPRTQEWTYRIIKEACEDLRGQGRAIHARAMKSDVAGGDYEPCWMGFPLTDIHRCIAPDVLHQLYQGVFKHLVVWVQTVVGEKDLDQQIRALPLTDGIRHFSKGISGLAQLSGTEHKDIARFLLACLVGKVDNLGITACRALLHFIQLAQYPSHDGATIGYMKKALRPCSGTRFDQTQLLEFGFERISDVLGLWLGLAGALVYKMVSSKANPYHNSGKTSSHHQRLRKTIPALTGIMAAYALLSMSHLTSSPQPVHDSVFTGEMWVKELVEGM</sequence>
<dbReference type="OrthoDB" id="3052212at2759"/>
<name>A0A8H5D2E8_9AGAR</name>
<evidence type="ECO:0000256" key="3">
    <source>
        <dbReference type="ARBA" id="ARBA00022801"/>
    </source>
</evidence>
<dbReference type="Pfam" id="PF18759">
    <property type="entry name" value="Plavaka"/>
    <property type="match status" value="1"/>
</dbReference>
<evidence type="ECO:0000256" key="2">
    <source>
        <dbReference type="ARBA" id="ARBA00022670"/>
    </source>
</evidence>
<protein>
    <recommendedName>
        <fullName evidence="4">Ubiquitin-like protease family profile domain-containing protein</fullName>
    </recommendedName>
</protein>
<dbReference type="SUPFAM" id="SSF54001">
    <property type="entry name" value="Cysteine proteinases"/>
    <property type="match status" value="1"/>
</dbReference>
<evidence type="ECO:0000259" key="4">
    <source>
        <dbReference type="PROSITE" id="PS50600"/>
    </source>
</evidence>
<dbReference type="PROSITE" id="PS50600">
    <property type="entry name" value="ULP_PROTEASE"/>
    <property type="match status" value="1"/>
</dbReference>
<dbReference type="InterPro" id="IPR041078">
    <property type="entry name" value="Plavaka"/>
</dbReference>
<dbReference type="Proteomes" id="UP000518752">
    <property type="component" value="Unassembled WGS sequence"/>
</dbReference>
<dbReference type="EMBL" id="JAACJN010000276">
    <property type="protein sequence ID" value="KAF5352326.1"/>
    <property type="molecule type" value="Genomic_DNA"/>
</dbReference>
<reference evidence="5 6" key="1">
    <citation type="journal article" date="2020" name="ISME J.">
        <title>Uncovering the hidden diversity of litter-decomposition mechanisms in mushroom-forming fungi.</title>
        <authorList>
            <person name="Floudas D."/>
            <person name="Bentzer J."/>
            <person name="Ahren D."/>
            <person name="Johansson T."/>
            <person name="Persson P."/>
            <person name="Tunlid A."/>
        </authorList>
    </citation>
    <scope>NUCLEOTIDE SEQUENCE [LARGE SCALE GENOMIC DNA]</scope>
    <source>
        <strain evidence="5 6">CBS 406.79</strain>
    </source>
</reference>
<dbReference type="AlphaFoldDB" id="A0A8H5D2E8"/>
<keyword evidence="6" id="KW-1185">Reference proteome</keyword>
<evidence type="ECO:0000313" key="6">
    <source>
        <dbReference type="Proteomes" id="UP000518752"/>
    </source>
</evidence>
<keyword evidence="2" id="KW-0645">Protease</keyword>
<evidence type="ECO:0000313" key="5">
    <source>
        <dbReference type="EMBL" id="KAF5352326.1"/>
    </source>
</evidence>
<dbReference type="Gene3D" id="3.40.395.10">
    <property type="entry name" value="Adenoviral Proteinase, Chain A"/>
    <property type="match status" value="1"/>
</dbReference>
<dbReference type="GO" id="GO:0019783">
    <property type="term" value="F:ubiquitin-like protein peptidase activity"/>
    <property type="evidence" value="ECO:0007669"/>
    <property type="project" value="UniProtKB-ARBA"/>
</dbReference>
<comment type="caution">
    <text evidence="5">The sequence shown here is derived from an EMBL/GenBank/DDBJ whole genome shotgun (WGS) entry which is preliminary data.</text>
</comment>
<proteinExistence type="inferred from homology"/>
<dbReference type="InterPro" id="IPR003653">
    <property type="entry name" value="Peptidase_C48_C"/>
</dbReference>
<comment type="similarity">
    <text evidence="1">Belongs to the peptidase C48 family.</text>
</comment>
<gene>
    <name evidence="5" type="ORF">D9757_014291</name>
</gene>